<evidence type="ECO:0000313" key="4">
    <source>
        <dbReference type="Proteomes" id="UP000187735"/>
    </source>
</evidence>
<keyword evidence="2" id="KW-0812">Transmembrane</keyword>
<dbReference type="AlphaFoldDB" id="A0A1P8WC98"/>
<name>A0A1P8WC98_9PLAN</name>
<organism evidence="3 4">
    <name type="scientific">Fuerstiella marisgermanici</name>
    <dbReference type="NCBI Taxonomy" id="1891926"/>
    <lineage>
        <taxon>Bacteria</taxon>
        <taxon>Pseudomonadati</taxon>
        <taxon>Planctomycetota</taxon>
        <taxon>Planctomycetia</taxon>
        <taxon>Planctomycetales</taxon>
        <taxon>Planctomycetaceae</taxon>
        <taxon>Fuerstiella</taxon>
    </lineage>
</organism>
<dbReference type="Proteomes" id="UP000187735">
    <property type="component" value="Chromosome"/>
</dbReference>
<dbReference type="STRING" id="1891926.Fuma_01273"/>
<evidence type="ECO:0000313" key="3">
    <source>
        <dbReference type="EMBL" id="APZ91682.1"/>
    </source>
</evidence>
<feature type="coiled-coil region" evidence="1">
    <location>
        <begin position="66"/>
        <end position="107"/>
    </location>
</feature>
<feature type="coiled-coil region" evidence="1">
    <location>
        <begin position="159"/>
        <end position="226"/>
    </location>
</feature>
<keyword evidence="4" id="KW-1185">Reference proteome</keyword>
<reference evidence="3 4" key="1">
    <citation type="journal article" date="2016" name="Front. Microbiol.">
        <title>Fuerstia marisgermanicae gen. nov., sp. nov., an Unusual Member of the Phylum Planctomycetes from the German Wadden Sea.</title>
        <authorList>
            <person name="Kohn T."/>
            <person name="Heuer A."/>
            <person name="Jogler M."/>
            <person name="Vollmers J."/>
            <person name="Boedeker C."/>
            <person name="Bunk B."/>
            <person name="Rast P."/>
            <person name="Borchert D."/>
            <person name="Glockner I."/>
            <person name="Freese H.M."/>
            <person name="Klenk H.P."/>
            <person name="Overmann J."/>
            <person name="Kaster A.K."/>
            <person name="Rohde M."/>
            <person name="Wiegand S."/>
            <person name="Jogler C."/>
        </authorList>
    </citation>
    <scope>NUCLEOTIDE SEQUENCE [LARGE SCALE GENOMIC DNA]</scope>
    <source>
        <strain evidence="3 4">NH11</strain>
    </source>
</reference>
<dbReference type="KEGG" id="fmr:Fuma_01273"/>
<keyword evidence="2" id="KW-1133">Transmembrane helix</keyword>
<keyword evidence="1" id="KW-0175">Coiled coil</keyword>
<accession>A0A1P8WC98</accession>
<protein>
    <recommendedName>
        <fullName evidence="5">Chromosome partition protein Smc</fullName>
    </recommendedName>
</protein>
<proteinExistence type="predicted"/>
<dbReference type="RefSeq" id="WP_077023404.1">
    <property type="nucleotide sequence ID" value="NZ_CP017641.1"/>
</dbReference>
<feature type="transmembrane region" description="Helical" evidence="2">
    <location>
        <begin position="7"/>
        <end position="31"/>
    </location>
</feature>
<dbReference type="OrthoDB" id="271886at2"/>
<gene>
    <name evidence="3" type="ORF">Fuma_01273</name>
</gene>
<keyword evidence="2" id="KW-0472">Membrane</keyword>
<dbReference type="EMBL" id="CP017641">
    <property type="protein sequence ID" value="APZ91682.1"/>
    <property type="molecule type" value="Genomic_DNA"/>
</dbReference>
<evidence type="ECO:0000256" key="2">
    <source>
        <dbReference type="SAM" id="Phobius"/>
    </source>
</evidence>
<evidence type="ECO:0008006" key="5">
    <source>
        <dbReference type="Google" id="ProtNLM"/>
    </source>
</evidence>
<sequence>MLRWIKYGVVTVVVAGVAGVVVLGTNVGSYVHTTTRAARQAVKDAVPVEFELRRAGDMIEAILPDLQSQVRMIAQEEVEIAALESDITESEKQLQREQQSLTSLRGKMKNVQVSYSVNGRNIKRNQLTEQLHQRFERFKQGELALASKQRLLEKRQQSLDAALTMLEKMRHRKGELEQKVEALAAQHRLVQASKIESGRLVDGSQLSEADQLLSNIEKRLAVAQRVLAHEQDLFAVSAAEEVVDEERLLTELDEYFEANNPRSGEHKVVGVETK</sequence>
<evidence type="ECO:0000256" key="1">
    <source>
        <dbReference type="SAM" id="Coils"/>
    </source>
</evidence>